<evidence type="ECO:0000313" key="2">
    <source>
        <dbReference type="Proteomes" id="UP000006241"/>
    </source>
</evidence>
<reference evidence="1 2" key="1">
    <citation type="submission" date="2009-01" db="EMBL/GenBank/DDBJ databases">
        <authorList>
            <person name="Qin X."/>
            <person name="Bachman B."/>
            <person name="Battles P."/>
            <person name="Bell A."/>
            <person name="Bess C."/>
            <person name="Bickham C."/>
            <person name="Chaboub L."/>
            <person name="Chen D."/>
            <person name="Coyle M."/>
            <person name="Deiros D.R."/>
            <person name="Dinh H."/>
            <person name="Forbes L."/>
            <person name="Fowler G."/>
            <person name="Francisco L."/>
            <person name="Fu Q."/>
            <person name="Gubbala S."/>
            <person name="Hale W."/>
            <person name="Han Y."/>
            <person name="Hemphill L."/>
            <person name="Highlander S.K."/>
            <person name="Hirani K."/>
            <person name="Hogues M."/>
            <person name="Jackson L."/>
            <person name="Jakkamsetti A."/>
            <person name="Javaid M."/>
            <person name="Jiang H."/>
            <person name="Korchina V."/>
            <person name="Kovar C."/>
            <person name="Lara F."/>
            <person name="Lee S."/>
            <person name="Mata R."/>
            <person name="Mathew T."/>
            <person name="Moen C."/>
            <person name="Morales K."/>
            <person name="Munidasa M."/>
            <person name="Nazareth L."/>
            <person name="Ngo R."/>
            <person name="Nguyen L."/>
            <person name="Okwuonu G."/>
            <person name="Ongeri F."/>
            <person name="Patil S."/>
            <person name="Petrosino J."/>
            <person name="Pham C."/>
            <person name="Pham P."/>
            <person name="Pu L.-L."/>
            <person name="Puazo M."/>
            <person name="Raj R."/>
            <person name="Reid J."/>
            <person name="Rouhana J."/>
            <person name="Saada N."/>
            <person name="Shang Y."/>
            <person name="Simmons D."/>
            <person name="Thornton R."/>
            <person name="Warren J."/>
            <person name="Weissenberger G."/>
            <person name="Zhang J."/>
            <person name="Zhang L."/>
            <person name="Zhou C."/>
            <person name="Zhu D."/>
            <person name="Muzny D."/>
            <person name="Worley K."/>
            <person name="Gibbs R."/>
        </authorList>
    </citation>
    <scope>NUCLEOTIDE SEQUENCE [LARGE SCALE GENOMIC DNA]</scope>
    <source>
        <strain evidence="1 2">ATCC 33300</strain>
    </source>
</reference>
<dbReference type="HOGENOM" id="CLU_2685960_0_0_10"/>
<dbReference type="Proteomes" id="UP000006241">
    <property type="component" value="Unassembled WGS sequence"/>
</dbReference>
<protein>
    <submittedName>
        <fullName evidence="1">Uncharacterized protein</fullName>
    </submittedName>
</protein>
<dbReference type="AlphaFoldDB" id="C2G1Z6"/>
<dbReference type="EMBL" id="ACHB01000086">
    <property type="protein sequence ID" value="EEI90686.1"/>
    <property type="molecule type" value="Genomic_DNA"/>
</dbReference>
<gene>
    <name evidence="1" type="ORF">HMPREF0765_3602</name>
</gene>
<accession>C2G1Z6</accession>
<name>C2G1Z6_SPHSI</name>
<evidence type="ECO:0000313" key="1">
    <source>
        <dbReference type="EMBL" id="EEI90686.1"/>
    </source>
</evidence>
<sequence length="74" mass="8898">MTYYNQDRTHTGKYCFGKTPLQTFNDTINLAKEKMLETLKEEQLITYPMQEKQQVAYIDFEETLLYSNRQSDNF</sequence>
<comment type="caution">
    <text evidence="1">The sequence shown here is derived from an EMBL/GenBank/DDBJ whole genome shotgun (WGS) entry which is preliminary data.</text>
</comment>
<organism evidence="1 2">
    <name type="scientific">Sphingobacterium spiritivorum ATCC 33300</name>
    <dbReference type="NCBI Taxonomy" id="525372"/>
    <lineage>
        <taxon>Bacteria</taxon>
        <taxon>Pseudomonadati</taxon>
        <taxon>Bacteroidota</taxon>
        <taxon>Sphingobacteriia</taxon>
        <taxon>Sphingobacteriales</taxon>
        <taxon>Sphingobacteriaceae</taxon>
        <taxon>Sphingobacterium</taxon>
    </lineage>
</organism>
<proteinExistence type="predicted"/>